<gene>
    <name evidence="3" type="ORF">BB561_003027</name>
</gene>
<reference evidence="3 4" key="1">
    <citation type="journal article" date="2018" name="MBio">
        <title>Comparative Genomics Reveals the Core Gene Toolbox for the Fungus-Insect Symbiosis.</title>
        <authorList>
            <person name="Wang Y."/>
            <person name="Stata M."/>
            <person name="Wang W."/>
            <person name="Stajich J.E."/>
            <person name="White M.M."/>
            <person name="Moncalvo J.M."/>
        </authorList>
    </citation>
    <scope>NUCLEOTIDE SEQUENCE [LARGE SCALE GENOMIC DNA]</scope>
    <source>
        <strain evidence="3 4">SWE-8-4</strain>
    </source>
</reference>
<keyword evidence="4" id="KW-1185">Reference proteome</keyword>
<dbReference type="EMBL" id="MBFR01000114">
    <property type="protein sequence ID" value="PVU93804.1"/>
    <property type="molecule type" value="Genomic_DNA"/>
</dbReference>
<keyword evidence="2" id="KW-1133">Transmembrane helix</keyword>
<dbReference type="STRING" id="133385.A0A2T9YNF8"/>
<protein>
    <submittedName>
        <fullName evidence="3">Uncharacterized protein</fullName>
    </submittedName>
</protein>
<name>A0A2T9YNF8_9FUNG</name>
<dbReference type="Proteomes" id="UP000245383">
    <property type="component" value="Unassembled WGS sequence"/>
</dbReference>
<feature type="compositionally biased region" description="Polar residues" evidence="1">
    <location>
        <begin position="10"/>
        <end position="23"/>
    </location>
</feature>
<organism evidence="3 4">
    <name type="scientific">Smittium simulii</name>
    <dbReference type="NCBI Taxonomy" id="133385"/>
    <lineage>
        <taxon>Eukaryota</taxon>
        <taxon>Fungi</taxon>
        <taxon>Fungi incertae sedis</taxon>
        <taxon>Zoopagomycota</taxon>
        <taxon>Kickxellomycotina</taxon>
        <taxon>Harpellomycetes</taxon>
        <taxon>Harpellales</taxon>
        <taxon>Legeriomycetaceae</taxon>
        <taxon>Smittium</taxon>
    </lineage>
</organism>
<accession>A0A2T9YNF8</accession>
<comment type="caution">
    <text evidence="3">The sequence shown here is derived from an EMBL/GenBank/DDBJ whole genome shotgun (WGS) entry which is preliminary data.</text>
</comment>
<keyword evidence="2" id="KW-0812">Transmembrane</keyword>
<dbReference type="AlphaFoldDB" id="A0A2T9YNF8"/>
<feature type="transmembrane region" description="Helical" evidence="2">
    <location>
        <begin position="85"/>
        <end position="109"/>
    </location>
</feature>
<evidence type="ECO:0000256" key="1">
    <source>
        <dbReference type="SAM" id="MobiDB-lite"/>
    </source>
</evidence>
<feature type="region of interest" description="Disordered" evidence="1">
    <location>
        <begin position="1"/>
        <end position="23"/>
    </location>
</feature>
<evidence type="ECO:0000256" key="2">
    <source>
        <dbReference type="SAM" id="Phobius"/>
    </source>
</evidence>
<keyword evidence="2" id="KW-0472">Membrane</keyword>
<evidence type="ECO:0000313" key="3">
    <source>
        <dbReference type="EMBL" id="PVU93804.1"/>
    </source>
</evidence>
<proteinExistence type="predicted"/>
<sequence>MSKKLHPEYLQQNPRSSGPTTQPENLSIISANLSTVDNENSTVNESSFLLNEVSPYSENASRSVFLKVVTFIKLHSTWMFKIHKFYLLAVALFLTFWYILIPLVVSFYIKWNFPELVDININNFTDSGMYISSKISLPREFPFAANVSVDYMHVYSTTYTNPIYSRYFKYYVGPKVSKVNLSSIYLPKNTVDIDLSVSVDVYNSQIAARCLSGALLGKINNGPSVYFYLGGRISVKFLNVVIHNIDIYSPISFTAQDSAVKIANFSRLSDSETNNELRVAARVDIAQSNVQLRQVTTPPILFGVYYKNQKIIDLNLIGFAQNQNNITGSIYLTALPIQTEDHLRIIESLLENIIHSNDEEIFIKGLSLDEYSSSLARVPNTEFNKYIWLINLISNVQAPIKLKFLTDLISNAKLSIPKPKIKLASGYADIDGKRNSGFTPIISGELDTIFEKPDMKFFEGIVKVAYVSGSFMFYDSELKPNISKTDLLSDIPYEIFSIPKANIPIILDFKPDELTVRSSVKDLYVQINGSSSKKLGNWINNTLATQNVCGYLTGNVDIVINAFGQNIAIKNILISYPVDFKQGNCFLFLCAIINLRFIWYFF</sequence>
<evidence type="ECO:0000313" key="4">
    <source>
        <dbReference type="Proteomes" id="UP000245383"/>
    </source>
</evidence>